<protein>
    <recommendedName>
        <fullName evidence="6">Ribosomal RNA small subunit methyltransferase H</fullName>
        <ecNumber evidence="6">2.1.1.199</ecNumber>
    </recommendedName>
    <alternativeName>
        <fullName evidence="6">16S rRNA m(4)C1402 methyltransferase</fullName>
    </alternativeName>
    <alternativeName>
        <fullName evidence="6">rRNA (cytosine-N(4)-)-methyltransferase RsmH</fullName>
    </alternativeName>
</protein>
<name>A0A955RJA2_9BACT</name>
<evidence type="ECO:0000313" key="8">
    <source>
        <dbReference type="Proteomes" id="UP000783287"/>
    </source>
</evidence>
<comment type="function">
    <text evidence="6">Specifically methylates the N4 position of cytidine in position 1402 (C1402) of 16S rRNA.</text>
</comment>
<evidence type="ECO:0000256" key="2">
    <source>
        <dbReference type="ARBA" id="ARBA00022552"/>
    </source>
</evidence>
<feature type="binding site" evidence="6">
    <location>
        <position position="113"/>
    </location>
    <ligand>
        <name>S-adenosyl-L-methionine</name>
        <dbReference type="ChEBI" id="CHEBI:59789"/>
    </ligand>
</feature>
<comment type="similarity">
    <text evidence="1 6">Belongs to the methyltransferase superfamily. RsmH family.</text>
</comment>
<dbReference type="InterPro" id="IPR002903">
    <property type="entry name" value="RsmH"/>
</dbReference>
<dbReference type="Gene3D" id="1.10.150.170">
    <property type="entry name" value="Putative methyltransferase TM0872, insert domain"/>
    <property type="match status" value="1"/>
</dbReference>
<comment type="subcellular location">
    <subcellularLocation>
        <location evidence="6">Cytoplasm</location>
    </subcellularLocation>
</comment>
<dbReference type="InterPro" id="IPR029063">
    <property type="entry name" value="SAM-dependent_MTases_sf"/>
</dbReference>
<evidence type="ECO:0000256" key="1">
    <source>
        <dbReference type="ARBA" id="ARBA00010396"/>
    </source>
</evidence>
<dbReference type="SUPFAM" id="SSF53335">
    <property type="entry name" value="S-adenosyl-L-methionine-dependent methyltransferases"/>
    <property type="match status" value="1"/>
</dbReference>
<reference evidence="7" key="1">
    <citation type="submission" date="2020-04" db="EMBL/GenBank/DDBJ databases">
        <authorList>
            <person name="Zhang T."/>
        </authorList>
    </citation>
    <scope>NUCLEOTIDE SEQUENCE</scope>
    <source>
        <strain evidence="7">HKST-UBA14</strain>
    </source>
</reference>
<dbReference type="PANTHER" id="PTHR11265:SF0">
    <property type="entry name" value="12S RRNA N4-METHYLCYTIDINE METHYLTRANSFERASE"/>
    <property type="match status" value="1"/>
</dbReference>
<dbReference type="PANTHER" id="PTHR11265">
    <property type="entry name" value="S-ADENOSYL-METHYLTRANSFERASE MRAW"/>
    <property type="match status" value="1"/>
</dbReference>
<evidence type="ECO:0000256" key="3">
    <source>
        <dbReference type="ARBA" id="ARBA00022603"/>
    </source>
</evidence>
<dbReference type="GO" id="GO:0071424">
    <property type="term" value="F:rRNA (cytosine-N4-)-methyltransferase activity"/>
    <property type="evidence" value="ECO:0007669"/>
    <property type="project" value="UniProtKB-UniRule"/>
</dbReference>
<feature type="binding site" evidence="6">
    <location>
        <begin position="33"/>
        <end position="35"/>
    </location>
    <ligand>
        <name>S-adenosyl-L-methionine</name>
        <dbReference type="ChEBI" id="CHEBI:59789"/>
    </ligand>
</feature>
<keyword evidence="6" id="KW-0963">Cytoplasm</keyword>
<dbReference type="SUPFAM" id="SSF81799">
    <property type="entry name" value="Putative methyltransferase TM0872, insert domain"/>
    <property type="match status" value="1"/>
</dbReference>
<dbReference type="NCBIfam" id="TIGR00006">
    <property type="entry name" value="16S rRNA (cytosine(1402)-N(4))-methyltransferase RsmH"/>
    <property type="match status" value="1"/>
</dbReference>
<reference evidence="7" key="2">
    <citation type="journal article" date="2021" name="Microbiome">
        <title>Successional dynamics and alternative stable states in a saline activated sludge microbial community over 9 years.</title>
        <authorList>
            <person name="Wang Y."/>
            <person name="Ye J."/>
            <person name="Ju F."/>
            <person name="Liu L."/>
            <person name="Boyd J.A."/>
            <person name="Deng Y."/>
            <person name="Parks D.H."/>
            <person name="Jiang X."/>
            <person name="Yin X."/>
            <person name="Woodcroft B.J."/>
            <person name="Tyson G.W."/>
            <person name="Hugenholtz P."/>
            <person name="Polz M.F."/>
            <person name="Zhang T."/>
        </authorList>
    </citation>
    <scope>NUCLEOTIDE SEQUENCE</scope>
    <source>
        <strain evidence="7">HKST-UBA14</strain>
    </source>
</reference>
<comment type="caution">
    <text evidence="7">The sequence shown here is derived from an EMBL/GenBank/DDBJ whole genome shotgun (WGS) entry which is preliminary data.</text>
</comment>
<dbReference type="Pfam" id="PF01795">
    <property type="entry name" value="Methyltransf_5"/>
    <property type="match status" value="1"/>
</dbReference>
<evidence type="ECO:0000256" key="5">
    <source>
        <dbReference type="ARBA" id="ARBA00022691"/>
    </source>
</evidence>
<dbReference type="HAMAP" id="MF_01007">
    <property type="entry name" value="16SrRNA_methyltr_H"/>
    <property type="match status" value="1"/>
</dbReference>
<feature type="binding site" evidence="6">
    <location>
        <position position="106"/>
    </location>
    <ligand>
        <name>S-adenosyl-L-methionine</name>
        <dbReference type="ChEBI" id="CHEBI:59789"/>
    </ligand>
</feature>
<dbReference type="GO" id="GO:0005737">
    <property type="term" value="C:cytoplasm"/>
    <property type="evidence" value="ECO:0007669"/>
    <property type="project" value="UniProtKB-SubCell"/>
</dbReference>
<dbReference type="Gene3D" id="3.40.50.150">
    <property type="entry name" value="Vaccinia Virus protein VP39"/>
    <property type="match status" value="1"/>
</dbReference>
<dbReference type="EC" id="2.1.1.199" evidence="6"/>
<feature type="binding site" evidence="6">
    <location>
        <position position="85"/>
    </location>
    <ligand>
        <name>S-adenosyl-L-methionine</name>
        <dbReference type="ChEBI" id="CHEBI:59789"/>
    </ligand>
</feature>
<dbReference type="GO" id="GO:0070475">
    <property type="term" value="P:rRNA base methylation"/>
    <property type="evidence" value="ECO:0007669"/>
    <property type="project" value="UniProtKB-UniRule"/>
</dbReference>
<dbReference type="Proteomes" id="UP000783287">
    <property type="component" value="Unassembled WGS sequence"/>
</dbReference>
<organism evidence="7 8">
    <name type="scientific">Candidatus Dojkabacteria bacterium</name>
    <dbReference type="NCBI Taxonomy" id="2099670"/>
    <lineage>
        <taxon>Bacteria</taxon>
        <taxon>Candidatus Dojkabacteria</taxon>
    </lineage>
</organism>
<dbReference type="PIRSF" id="PIRSF004486">
    <property type="entry name" value="MraW"/>
    <property type="match status" value="1"/>
</dbReference>
<evidence type="ECO:0000256" key="6">
    <source>
        <dbReference type="HAMAP-Rule" id="MF_01007"/>
    </source>
</evidence>
<keyword evidence="4 6" id="KW-0808">Transferase</keyword>
<accession>A0A955RJA2</accession>
<keyword evidence="3 6" id="KW-0489">Methyltransferase</keyword>
<feature type="binding site" evidence="6">
    <location>
        <position position="53"/>
    </location>
    <ligand>
        <name>S-adenosyl-L-methionine</name>
        <dbReference type="ChEBI" id="CHEBI:59789"/>
    </ligand>
</feature>
<proteinExistence type="inferred from homology"/>
<evidence type="ECO:0000256" key="4">
    <source>
        <dbReference type="ARBA" id="ARBA00022679"/>
    </source>
</evidence>
<evidence type="ECO:0000313" key="7">
    <source>
        <dbReference type="EMBL" id="MCA9383175.1"/>
    </source>
</evidence>
<dbReference type="EMBL" id="JAGQLK010000034">
    <property type="protein sequence ID" value="MCA9383175.1"/>
    <property type="molecule type" value="Genomic_DNA"/>
</dbReference>
<keyword evidence="5 6" id="KW-0949">S-adenosyl-L-methionine</keyword>
<dbReference type="InterPro" id="IPR023397">
    <property type="entry name" value="SAM-dep_MeTrfase_MraW_recog"/>
</dbReference>
<sequence length="303" mass="34553">MKTKHKTVLLQEAVDSLNIKPRGTYIDVTLGGGGHSLEILKQMDYQGKLIAFDLDAEAIKRFEALLIENNIKNENLEVIIVNDNFIELESVLLKNKITKVDGILADLGLSTDQYLDSNIGISFLENSELDMRIDKTKQVKAKDLLNGLYEKELIKLFEDLADIKFAKQLAREIVQYRKDKSIETTKDLKAIVQKVVPFSYRKGVQRNPEAKVFQALRIAVNDELLNLRSLLPLAFETLDFGGRLAVISFHSGEDRIVKNFFREKKDNNKIEYVFKLLTPSEEEQKANPRSSSAKLRVVEKILK</sequence>
<dbReference type="AlphaFoldDB" id="A0A955RJA2"/>
<gene>
    <name evidence="6 7" type="primary">rsmH</name>
    <name evidence="7" type="ORF">KC909_02310</name>
</gene>
<comment type="catalytic activity">
    <reaction evidence="6">
        <text>cytidine(1402) in 16S rRNA + S-adenosyl-L-methionine = N(4)-methylcytidine(1402) in 16S rRNA + S-adenosyl-L-homocysteine + H(+)</text>
        <dbReference type="Rhea" id="RHEA:42928"/>
        <dbReference type="Rhea" id="RHEA-COMP:10286"/>
        <dbReference type="Rhea" id="RHEA-COMP:10287"/>
        <dbReference type="ChEBI" id="CHEBI:15378"/>
        <dbReference type="ChEBI" id="CHEBI:57856"/>
        <dbReference type="ChEBI" id="CHEBI:59789"/>
        <dbReference type="ChEBI" id="CHEBI:74506"/>
        <dbReference type="ChEBI" id="CHEBI:82748"/>
        <dbReference type="EC" id="2.1.1.199"/>
    </reaction>
</comment>
<keyword evidence="2 6" id="KW-0698">rRNA processing</keyword>